<evidence type="ECO:0000256" key="2">
    <source>
        <dbReference type="SAM" id="SignalP"/>
    </source>
</evidence>
<gene>
    <name evidence="3" type="ORF">JNE38_19715</name>
</gene>
<evidence type="ECO:0000313" key="3">
    <source>
        <dbReference type="EMBL" id="QRG65808.1"/>
    </source>
</evidence>
<dbReference type="EMBL" id="CP069127">
    <property type="protein sequence ID" value="QRG65808.1"/>
    <property type="molecule type" value="Genomic_DNA"/>
</dbReference>
<dbReference type="Pfam" id="PF09580">
    <property type="entry name" value="Spore_YhcN_YlaJ"/>
    <property type="match status" value="1"/>
</dbReference>
<evidence type="ECO:0000313" key="4">
    <source>
        <dbReference type="Proteomes" id="UP000596248"/>
    </source>
</evidence>
<organism evidence="3 4">
    <name type="scientific">Brevibacillus choshinensis</name>
    <dbReference type="NCBI Taxonomy" id="54911"/>
    <lineage>
        <taxon>Bacteria</taxon>
        <taxon>Bacillati</taxon>
        <taxon>Bacillota</taxon>
        <taxon>Bacilli</taxon>
        <taxon>Bacillales</taxon>
        <taxon>Paenibacillaceae</taxon>
        <taxon>Brevibacillus</taxon>
    </lineage>
</organism>
<feature type="region of interest" description="Disordered" evidence="1">
    <location>
        <begin position="23"/>
        <end position="46"/>
    </location>
</feature>
<dbReference type="Proteomes" id="UP000596248">
    <property type="component" value="Chromosome"/>
</dbReference>
<accession>A0ABX7FHW8</accession>
<proteinExistence type="predicted"/>
<dbReference type="RefSeq" id="WP_203255311.1">
    <property type="nucleotide sequence ID" value="NZ_CP069127.1"/>
</dbReference>
<feature type="compositionally biased region" description="Polar residues" evidence="1">
    <location>
        <begin position="28"/>
        <end position="41"/>
    </location>
</feature>
<keyword evidence="4" id="KW-1185">Reference proteome</keyword>
<name>A0ABX7FHW8_BRECH</name>
<protein>
    <submittedName>
        <fullName evidence="3">YhcN/YlaJ family sporulation lipoprotein</fullName>
    </submittedName>
</protein>
<dbReference type="InterPro" id="IPR019076">
    <property type="entry name" value="Spore_lipoprot_YhcN/YlaJ-like"/>
</dbReference>
<dbReference type="PROSITE" id="PS51257">
    <property type="entry name" value="PROKAR_LIPOPROTEIN"/>
    <property type="match status" value="1"/>
</dbReference>
<reference evidence="3 4" key="1">
    <citation type="submission" date="2021-01" db="EMBL/GenBank/DDBJ databases">
        <title>Identification of strong promoters based on the transcriptome of Brevibacillus choshinensis.</title>
        <authorList>
            <person name="Yao D."/>
            <person name="Zhang K."/>
            <person name="Wu J."/>
        </authorList>
    </citation>
    <scope>NUCLEOTIDE SEQUENCE [LARGE SCALE GENOMIC DNA]</scope>
    <source>
        <strain evidence="3 4">HPD31-SP3</strain>
    </source>
</reference>
<evidence type="ECO:0000256" key="1">
    <source>
        <dbReference type="SAM" id="MobiDB-lite"/>
    </source>
</evidence>
<feature type="chain" id="PRO_5047073806" evidence="2">
    <location>
        <begin position="27"/>
        <end position="204"/>
    </location>
</feature>
<feature type="signal peptide" evidence="2">
    <location>
        <begin position="1"/>
        <end position="26"/>
    </location>
</feature>
<keyword evidence="3" id="KW-0449">Lipoprotein</keyword>
<sequence length="204" mass="22045">MNKNWSIAIAGVLALSSLAGCASSSAGPNQSGTHAQNTANQKPAHMRNSLAHSPNAYTQSTNANHYRNGYTVNGFDQNMAERLTKVADDVPGVDRATVVVSGKDAVIGVRIRDNLAPEQQKVIEQKVHSAARAVSPTMNIRVTAEPAMFTRIRVINDSIYNEAQQRTHNVSQVPHSMAHNMSNTANDFGILLKDLGRTVTAPFR</sequence>
<keyword evidence="2" id="KW-0732">Signal</keyword>